<gene>
    <name evidence="1" type="ORF">H6B30_15265</name>
</gene>
<dbReference type="Pfam" id="PF02620">
    <property type="entry name" value="YceD"/>
    <property type="match status" value="1"/>
</dbReference>
<comment type="caution">
    <text evidence="1">The sequence shown here is derived from an EMBL/GenBank/DDBJ whole genome shotgun (WGS) entry which is preliminary data.</text>
</comment>
<name>A0A939B639_9BACT</name>
<dbReference type="EMBL" id="JACJJL010000044">
    <property type="protein sequence ID" value="MBM6663084.1"/>
    <property type="molecule type" value="Genomic_DNA"/>
</dbReference>
<protein>
    <submittedName>
        <fullName evidence="1">DUF177 domain-containing protein</fullName>
    </submittedName>
</protein>
<dbReference type="InterPro" id="IPR003772">
    <property type="entry name" value="YceD"/>
</dbReference>
<organism evidence="1 2">
    <name type="scientific">Marseilla massiliensis</name>
    <dbReference type="NCBI Taxonomy" id="1841864"/>
    <lineage>
        <taxon>Bacteria</taxon>
        <taxon>Pseudomonadati</taxon>
        <taxon>Bacteroidota</taxon>
        <taxon>Bacteroidia</taxon>
        <taxon>Bacteroidales</taxon>
        <taxon>Prevotellaceae</taxon>
        <taxon>Marseilla</taxon>
    </lineage>
</organism>
<reference evidence="1 2" key="1">
    <citation type="journal article" date="2021" name="Sci. Rep.">
        <title>The distribution of antibiotic resistance genes in chicken gut microbiota commensals.</title>
        <authorList>
            <person name="Juricova H."/>
            <person name="Matiasovicova J."/>
            <person name="Kubasova T."/>
            <person name="Cejkova D."/>
            <person name="Rychlik I."/>
        </authorList>
    </citation>
    <scope>NUCLEOTIDE SEQUENCE [LARGE SCALE GENOMIC DNA]</scope>
    <source>
        <strain evidence="1 2">An819</strain>
    </source>
</reference>
<proteinExistence type="predicted"/>
<sequence length="178" mass="19653">MCSLESLKIDLKGLSDDVTTFTYRLSDSYFEAIDAPEVRRGDADVSLTVRKVAGGYFELRFHIDAEVTVACDRCLDDMRQPVVADGQLTARLGDEYSDDEDLVTVPEDDGVLDVAWYIYEFIALGIPIKHVHADGQCNVAMMEALSEHSAGMADDAEGSQAVDPRWSGLEKLKTIIKD</sequence>
<keyword evidence="2" id="KW-1185">Reference proteome</keyword>
<evidence type="ECO:0000313" key="2">
    <source>
        <dbReference type="Proteomes" id="UP000764045"/>
    </source>
</evidence>
<evidence type="ECO:0000313" key="1">
    <source>
        <dbReference type="EMBL" id="MBM6663084.1"/>
    </source>
</evidence>
<dbReference type="Proteomes" id="UP000764045">
    <property type="component" value="Unassembled WGS sequence"/>
</dbReference>
<dbReference type="AlphaFoldDB" id="A0A939B639"/>
<accession>A0A939B639</accession>
<dbReference type="RefSeq" id="WP_205112118.1">
    <property type="nucleotide sequence ID" value="NZ_JACJJL010000044.1"/>
</dbReference>